<dbReference type="InterPro" id="IPR011049">
    <property type="entry name" value="Serralysin-like_metalloprot_C"/>
</dbReference>
<evidence type="ECO:0000313" key="15">
    <source>
        <dbReference type="Proteomes" id="UP000054770"/>
    </source>
</evidence>
<evidence type="ECO:0000256" key="6">
    <source>
        <dbReference type="ARBA" id="ARBA00022692"/>
    </source>
</evidence>
<feature type="domain" description="Trimeric autotransporter adhesin YadA-like stalk" evidence="13">
    <location>
        <begin position="401"/>
        <end position="439"/>
    </location>
</feature>
<dbReference type="InterPro" id="IPR008640">
    <property type="entry name" value="Adhesin_Head_dom"/>
</dbReference>
<evidence type="ECO:0000259" key="13">
    <source>
        <dbReference type="Pfam" id="PF05662"/>
    </source>
</evidence>
<feature type="domain" description="Trimeric autotransporter adhesin YadA-like stalk" evidence="13">
    <location>
        <begin position="46"/>
        <end position="68"/>
    </location>
</feature>
<keyword evidence="9" id="KW-0472">Membrane</keyword>
<dbReference type="Pfam" id="PF05662">
    <property type="entry name" value="YadA_stalk"/>
    <property type="match status" value="5"/>
</dbReference>
<feature type="domain" description="Trimeric autotransporter adhesin YadA-like stalk" evidence="13">
    <location>
        <begin position="186"/>
        <end position="227"/>
    </location>
</feature>
<dbReference type="Pfam" id="PF03895">
    <property type="entry name" value="YadA_anchor"/>
    <property type="match status" value="1"/>
</dbReference>
<keyword evidence="5" id="KW-1134">Transmembrane beta strand</keyword>
<dbReference type="GO" id="GO:0015031">
    <property type="term" value="P:protein transport"/>
    <property type="evidence" value="ECO:0007669"/>
    <property type="project" value="UniProtKB-KW"/>
</dbReference>
<keyword evidence="15" id="KW-1185">Reference proteome</keyword>
<dbReference type="Gene3D" id="3.30.1300.30">
    <property type="entry name" value="GSPII I/J protein-like"/>
    <property type="match status" value="1"/>
</dbReference>
<dbReference type="Pfam" id="PF05658">
    <property type="entry name" value="YadA_head"/>
    <property type="match status" value="1"/>
</dbReference>
<dbReference type="EMBL" id="FCON02000202">
    <property type="protein sequence ID" value="SAL85834.1"/>
    <property type="molecule type" value="Genomic_DNA"/>
</dbReference>
<dbReference type="GO" id="GO:0009986">
    <property type="term" value="C:cell surface"/>
    <property type="evidence" value="ECO:0007669"/>
    <property type="project" value="UniProtKB-SubCell"/>
</dbReference>
<keyword evidence="6" id="KW-0812">Transmembrane</keyword>
<organism evidence="14 15">
    <name type="scientific">Caballeronia choica</name>
    <dbReference type="NCBI Taxonomy" id="326476"/>
    <lineage>
        <taxon>Bacteria</taxon>
        <taxon>Pseudomonadati</taxon>
        <taxon>Pseudomonadota</taxon>
        <taxon>Betaproteobacteria</taxon>
        <taxon>Burkholderiales</taxon>
        <taxon>Burkholderiaceae</taxon>
        <taxon>Caballeronia</taxon>
    </lineage>
</organism>
<comment type="caution">
    <text evidence="14">The sequence shown here is derived from an EMBL/GenBank/DDBJ whole genome shotgun (WGS) entry which is preliminary data.</text>
</comment>
<reference evidence="14" key="1">
    <citation type="submission" date="2016-01" db="EMBL/GenBank/DDBJ databases">
        <authorList>
            <person name="Peeters C."/>
        </authorList>
    </citation>
    <scope>NUCLEOTIDE SEQUENCE [LARGE SCALE GENOMIC DNA]</scope>
    <source>
        <strain evidence="14">LMG 22940</strain>
    </source>
</reference>
<feature type="domain" description="Trimeric autotransporter adhesin YadA-like C-terminal membrane anchor" evidence="11">
    <location>
        <begin position="448"/>
        <end position="506"/>
    </location>
</feature>
<dbReference type="Gene3D" id="6.10.250.2040">
    <property type="match status" value="1"/>
</dbReference>
<feature type="domain" description="Trimeric autotransporter adhesin YadA-like head" evidence="12">
    <location>
        <begin position="357"/>
        <end position="383"/>
    </location>
</feature>
<evidence type="ECO:0000256" key="1">
    <source>
        <dbReference type="ARBA" id="ARBA00004241"/>
    </source>
</evidence>
<evidence type="ECO:0000259" key="12">
    <source>
        <dbReference type="Pfam" id="PF05658"/>
    </source>
</evidence>
<dbReference type="InterPro" id="IPR005594">
    <property type="entry name" value="YadA_C"/>
</dbReference>
<evidence type="ECO:0000256" key="7">
    <source>
        <dbReference type="ARBA" id="ARBA00022729"/>
    </source>
</evidence>
<evidence type="ECO:0000256" key="8">
    <source>
        <dbReference type="ARBA" id="ARBA00022927"/>
    </source>
</evidence>
<evidence type="ECO:0000313" key="14">
    <source>
        <dbReference type="EMBL" id="SAL85834.1"/>
    </source>
</evidence>
<keyword evidence="10" id="KW-0998">Cell outer membrane</keyword>
<evidence type="ECO:0000256" key="5">
    <source>
        <dbReference type="ARBA" id="ARBA00022452"/>
    </source>
</evidence>
<keyword evidence="4" id="KW-0813">Transport</keyword>
<feature type="domain" description="Trimeric autotransporter adhesin YadA-like stalk" evidence="13">
    <location>
        <begin position="298"/>
        <end position="341"/>
    </location>
</feature>
<comment type="subcellular location">
    <subcellularLocation>
        <location evidence="2">Cell outer membrane</location>
    </subcellularLocation>
    <subcellularLocation>
        <location evidence="1">Cell surface</location>
    </subcellularLocation>
</comment>
<dbReference type="Gene3D" id="2.60.40.4050">
    <property type="match status" value="1"/>
</dbReference>
<dbReference type="InterPro" id="IPR008635">
    <property type="entry name" value="Coiled_stalk_dom"/>
</dbReference>
<dbReference type="Proteomes" id="UP000054770">
    <property type="component" value="Unassembled WGS sequence"/>
</dbReference>
<evidence type="ECO:0000256" key="2">
    <source>
        <dbReference type="ARBA" id="ARBA00004442"/>
    </source>
</evidence>
<comment type="similarity">
    <text evidence="3">Belongs to the autotransporter-2 (AT-2) (TC 1.B.40) family.</text>
</comment>
<keyword evidence="8" id="KW-0653">Protein transport</keyword>
<keyword evidence="7" id="KW-0732">Signal</keyword>
<evidence type="ECO:0000256" key="10">
    <source>
        <dbReference type="ARBA" id="ARBA00023237"/>
    </source>
</evidence>
<name>A0A158KXK2_9BURK</name>
<evidence type="ECO:0000256" key="4">
    <source>
        <dbReference type="ARBA" id="ARBA00022448"/>
    </source>
</evidence>
<sequence>MNLKQLKDAGLTIGPSGDVKNAFVAYDTAAKDKVSLGGTGAHEVTLTNVKAGAADLDAVNLKQLKDAGLTIGPSGEVKNAFVAYDTAAKDKVTLGGGAAGTTITNVKDGQLSSVSMDAVNGRQLFAVKQQTDQNTADITNINNTINNINSSVGLVVQDQTSREITIGAKTDGSVINVAGTAGARTVTGVAAGEVSATSEQAINGSQLHNTASTIAGALGGGAGVDANGGITAPTYHVGGVDTHDVGSALSNIDGRVTQNTTDIAAATAASKNAVQYDSDAHDKVTLGGKDATGTDGVQLTNVKAGELSATSTDAVNGAQLNATNERIDQYTNVVNNLQNGNEYLAINTSKGSTLPTATGKDAVALGTNAKATGDNAVALGANSVADQPNTVSVGSAGNERRITNVAPGKAGTDGVNMNQLNEVRDSVVSNQRAAFGGVAAAMAMPNMTPREAGKTVVAVGVGNYKGYSAVGVGGTYRSRDGAWLINGAFSSTGHDSGVRAQVGYEF</sequence>
<dbReference type="AlphaFoldDB" id="A0A158KXK2"/>
<accession>A0A158KXK2</accession>
<evidence type="ECO:0000259" key="11">
    <source>
        <dbReference type="Pfam" id="PF03895"/>
    </source>
</evidence>
<feature type="domain" description="Trimeric autotransporter adhesin YadA-like stalk" evidence="13">
    <location>
        <begin position="103"/>
        <end position="146"/>
    </location>
</feature>
<dbReference type="InterPro" id="IPR045584">
    <property type="entry name" value="Pilin-like"/>
</dbReference>
<dbReference type="SUPFAM" id="SSF54523">
    <property type="entry name" value="Pili subunits"/>
    <property type="match status" value="1"/>
</dbReference>
<dbReference type="SUPFAM" id="SSF101967">
    <property type="entry name" value="Adhesin YadA, collagen-binding domain"/>
    <property type="match status" value="3"/>
</dbReference>
<dbReference type="Gene3D" id="1.20.5.170">
    <property type="match status" value="3"/>
</dbReference>
<gene>
    <name evidence="14" type="ORF">AWB68_07821</name>
</gene>
<evidence type="ECO:0000256" key="9">
    <source>
        <dbReference type="ARBA" id="ARBA00023136"/>
    </source>
</evidence>
<dbReference type="GO" id="GO:0009279">
    <property type="term" value="C:cell outer membrane"/>
    <property type="evidence" value="ECO:0007669"/>
    <property type="project" value="UniProtKB-SubCell"/>
</dbReference>
<evidence type="ECO:0000256" key="3">
    <source>
        <dbReference type="ARBA" id="ARBA00005848"/>
    </source>
</evidence>
<protein>
    <submittedName>
        <fullName evidence="14">YadA domain-containing protein</fullName>
    </submittedName>
</protein>
<proteinExistence type="inferred from homology"/>